<evidence type="ECO:0000256" key="7">
    <source>
        <dbReference type="SAM" id="MobiDB-lite"/>
    </source>
</evidence>
<evidence type="ECO:0000313" key="11">
    <source>
        <dbReference type="Proteomes" id="UP000039324"/>
    </source>
</evidence>
<evidence type="ECO:0000256" key="1">
    <source>
        <dbReference type="ARBA" id="ARBA00005870"/>
    </source>
</evidence>
<comment type="pathway">
    <text evidence="6">Protein biosynthesis; polypeptide chain elongation.</text>
</comment>
<dbReference type="UniPathway" id="UPA00345"/>
<gene>
    <name evidence="9" type="ORF">PBRA_006475</name>
    <name evidence="10" type="ORF">PLBR_LOCUS1661</name>
</gene>
<comment type="similarity">
    <text evidence="1">Belongs to the TRAFAC class translation factor GTPase superfamily. Classic translation factor GTPase family. EF-G/EF-2 subfamily.</text>
</comment>
<dbReference type="GO" id="GO:0005525">
    <property type="term" value="F:GTP binding"/>
    <property type="evidence" value="ECO:0007669"/>
    <property type="project" value="UniProtKB-UniRule"/>
</dbReference>
<keyword evidence="5 6" id="KW-0342">GTP-binding</keyword>
<dbReference type="FunFam" id="3.30.70.870:FF:000001">
    <property type="entry name" value="Elongation factor G"/>
    <property type="match status" value="1"/>
</dbReference>
<dbReference type="CDD" id="cd01434">
    <property type="entry name" value="EFG_mtEFG1_IV"/>
    <property type="match status" value="1"/>
</dbReference>
<dbReference type="InterPro" id="IPR020568">
    <property type="entry name" value="Ribosomal_Su5_D2-typ_SF"/>
</dbReference>
<evidence type="ECO:0000256" key="3">
    <source>
        <dbReference type="ARBA" id="ARBA00022768"/>
    </source>
</evidence>
<evidence type="ECO:0000256" key="4">
    <source>
        <dbReference type="ARBA" id="ARBA00022917"/>
    </source>
</evidence>
<organism evidence="9 11">
    <name type="scientific">Plasmodiophora brassicae</name>
    <name type="common">Clubroot disease agent</name>
    <dbReference type="NCBI Taxonomy" id="37360"/>
    <lineage>
        <taxon>Eukaryota</taxon>
        <taxon>Sar</taxon>
        <taxon>Rhizaria</taxon>
        <taxon>Endomyxa</taxon>
        <taxon>Phytomyxea</taxon>
        <taxon>Plasmodiophorida</taxon>
        <taxon>Plasmodiophoridae</taxon>
        <taxon>Plasmodiophora</taxon>
    </lineage>
</organism>
<dbReference type="InterPro" id="IPR000640">
    <property type="entry name" value="EFG_V-like"/>
</dbReference>
<dbReference type="EMBL" id="OVEO01000002">
    <property type="protein sequence ID" value="SPQ94446.1"/>
    <property type="molecule type" value="Genomic_DNA"/>
</dbReference>
<dbReference type="OMA" id="GQFAKVQ"/>
<dbReference type="InterPro" id="IPR005225">
    <property type="entry name" value="Small_GTP-bd"/>
</dbReference>
<dbReference type="SUPFAM" id="SSF54211">
    <property type="entry name" value="Ribosomal protein S5 domain 2-like"/>
    <property type="match status" value="1"/>
</dbReference>
<evidence type="ECO:0000313" key="9">
    <source>
        <dbReference type="EMBL" id="CEO98361.1"/>
    </source>
</evidence>
<dbReference type="Gene3D" id="3.40.50.300">
    <property type="entry name" value="P-loop containing nucleotide triphosphate hydrolases"/>
    <property type="match status" value="1"/>
</dbReference>
<dbReference type="Proteomes" id="UP000290189">
    <property type="component" value="Unassembled WGS sequence"/>
</dbReference>
<dbReference type="Gene3D" id="2.40.30.10">
    <property type="entry name" value="Translation factors"/>
    <property type="match status" value="1"/>
</dbReference>
<dbReference type="NCBIfam" id="TIGR00231">
    <property type="entry name" value="small_GTP"/>
    <property type="match status" value="1"/>
</dbReference>
<geneLocation type="mitochondrion" evidence="10"/>
<dbReference type="PROSITE" id="PS00301">
    <property type="entry name" value="G_TR_1"/>
    <property type="match status" value="1"/>
</dbReference>
<feature type="region of interest" description="Disordered" evidence="7">
    <location>
        <begin position="691"/>
        <end position="728"/>
    </location>
</feature>
<dbReference type="Pfam" id="PF00009">
    <property type="entry name" value="GTP_EFTU"/>
    <property type="match status" value="1"/>
</dbReference>
<name>A0A0G4ITD4_PLABS</name>
<dbReference type="GO" id="GO:0005739">
    <property type="term" value="C:mitochondrion"/>
    <property type="evidence" value="ECO:0007669"/>
    <property type="project" value="UniProtKB-SubCell"/>
</dbReference>
<evidence type="ECO:0000256" key="6">
    <source>
        <dbReference type="HAMAP-Rule" id="MF_03061"/>
    </source>
</evidence>
<feature type="compositionally biased region" description="Basic and acidic residues" evidence="7">
    <location>
        <begin position="707"/>
        <end position="728"/>
    </location>
</feature>
<dbReference type="InterPro" id="IPR004540">
    <property type="entry name" value="Transl_elong_EFG/EF2"/>
</dbReference>
<dbReference type="InterPro" id="IPR009000">
    <property type="entry name" value="Transl_B-barrel_sf"/>
</dbReference>
<feature type="binding site" evidence="6">
    <location>
        <begin position="106"/>
        <end position="110"/>
    </location>
    <ligand>
        <name>GTP</name>
        <dbReference type="ChEBI" id="CHEBI:37565"/>
    </ligand>
</feature>
<dbReference type="CDD" id="cd01886">
    <property type="entry name" value="EF-G"/>
    <property type="match status" value="1"/>
</dbReference>
<evidence type="ECO:0000259" key="8">
    <source>
        <dbReference type="PROSITE" id="PS51722"/>
    </source>
</evidence>
<dbReference type="CDD" id="cd16262">
    <property type="entry name" value="EFG_III"/>
    <property type="match status" value="1"/>
</dbReference>
<dbReference type="GO" id="GO:0003746">
    <property type="term" value="F:translation elongation factor activity"/>
    <property type="evidence" value="ECO:0007669"/>
    <property type="project" value="UniProtKB-UniRule"/>
</dbReference>
<dbReference type="Pfam" id="PF00679">
    <property type="entry name" value="EFG_C"/>
    <property type="match status" value="1"/>
</dbReference>
<evidence type="ECO:0000313" key="12">
    <source>
        <dbReference type="Proteomes" id="UP000290189"/>
    </source>
</evidence>
<dbReference type="OrthoDB" id="198619at2759"/>
<dbReference type="NCBIfam" id="NF009381">
    <property type="entry name" value="PRK12740.1-5"/>
    <property type="match status" value="1"/>
</dbReference>
<dbReference type="NCBIfam" id="TIGR00484">
    <property type="entry name" value="EF-G"/>
    <property type="match status" value="1"/>
</dbReference>
<protein>
    <recommendedName>
        <fullName evidence="6">Elongation factor G, mitochondrial</fullName>
        <shortName evidence="6">EF-Gmt</shortName>
    </recommendedName>
    <alternativeName>
        <fullName evidence="6">Elongation factor G 1, mitochondrial</fullName>
        <shortName evidence="6">mEF-G 1</shortName>
    </alternativeName>
    <alternativeName>
        <fullName evidence="6">Elongation factor G1</fullName>
    </alternativeName>
</protein>
<comment type="similarity">
    <text evidence="6">Belongs to the GTP-binding elongation factor family. EF-G/EF-2 subfamily.</text>
</comment>
<dbReference type="Pfam" id="PF14492">
    <property type="entry name" value="EFG_III"/>
    <property type="match status" value="1"/>
</dbReference>
<sequence length="728" mass="81524">MWRLVRASVSVRASGFGCATWARYLSASSSPITNIGISAHIDSGKTTLTERILYYTGRIHEIHDVRGRDGVGAKMDSMELEREKGITIQSAATFTRWNDSHINIIDTPGHVDFTIEVERSLRVLDGAVLVLCSVGGVQSQSITVDRQMKRYNVPRICFINKLDRIGANPFRVIEDVRRTLGINASAVQIPVGLEDKHRGVVDLLTGECYLFEGGNGELVRKGPRPSDLDDEFETHRRRLIERVAEVDDTIAEYFLNEEVPPVDVLKQAIRTATIANKFAPVFMGSAFKNKGVQPLLDGVVDYLPHPHEVVNEALDIANKEAVVRLDSKADKPLVALAFKLEENRFGQLTYTRVYQGTLRKGDFIQNTSKPGSKKIKVPRLVRMHSNEMEDIDEAGPGEIVAMFGLECNSGSTFTDGSLNYSMTSMYVPEPVMSYAIKTESSSDNGNFSKAISRFTREDPTFHVSYDDETKQTVIAGMGELHLQIYIERLLREYNVKTIASPPRVNYKEAITKPVKFDYFHRKQTGGAGQYARIVGVMEPIPPEENLNFDFVNELVGNNVPPEYVPAVQKGFEHAMRRGVLIGHPCVGLRVRLQDGQAHSVDSSEMAFRICAEYAYRTFFPKGSPIITEPIMMVQVEVPSEFQGAAMAGVNRRRGLIIDSVTDDTMCRIRTEVPLSLMFGYSTDLRSATTGKGEFSMEYSRHQPVPRDQQKELMDEYQKKRAAELADKK</sequence>
<dbReference type="InterPro" id="IPR035647">
    <property type="entry name" value="EFG_III/V"/>
</dbReference>
<feature type="domain" description="Tr-type G" evidence="8">
    <location>
        <begin position="30"/>
        <end position="307"/>
    </location>
</feature>
<dbReference type="Gene3D" id="3.30.70.240">
    <property type="match status" value="1"/>
</dbReference>
<comment type="function">
    <text evidence="6">Mitochondrial GTPase that catalyzes the GTP-dependent ribosomal translocation step during translation elongation. During this step, the ribosome changes from the pre-translocational (PRE) to the post-translocational (POST) state as the newly formed A-site-bound peptidyl-tRNA and P-site-bound deacylated tRNA move to the P and E sites, respectively. Catalyzes the coordinated movement of the two tRNA molecules, the mRNA and conformational changes in the ribosome.</text>
</comment>
<dbReference type="Gene3D" id="3.30.230.10">
    <property type="match status" value="1"/>
</dbReference>
<dbReference type="InterPro" id="IPR031157">
    <property type="entry name" value="G_TR_CS"/>
</dbReference>
<comment type="subcellular location">
    <subcellularLocation>
        <location evidence="6">Mitochondrion</location>
    </subcellularLocation>
</comment>
<feature type="binding site" evidence="6">
    <location>
        <begin position="160"/>
        <end position="163"/>
    </location>
    <ligand>
        <name>GTP</name>
        <dbReference type="ChEBI" id="CHEBI:37565"/>
    </ligand>
</feature>
<dbReference type="SUPFAM" id="SSF54980">
    <property type="entry name" value="EF-G C-terminal domain-like"/>
    <property type="match status" value="2"/>
</dbReference>
<dbReference type="PRINTS" id="PR00315">
    <property type="entry name" value="ELONGATNFCT"/>
</dbReference>
<dbReference type="FunFam" id="2.40.30.10:FF:000022">
    <property type="entry name" value="Elongation factor G, mitochondrial"/>
    <property type="match status" value="1"/>
</dbReference>
<dbReference type="InterPro" id="IPR004161">
    <property type="entry name" value="EFTu-like_2"/>
</dbReference>
<dbReference type="FunFam" id="3.30.230.10:FF:000003">
    <property type="entry name" value="Elongation factor G"/>
    <property type="match status" value="1"/>
</dbReference>
<dbReference type="InterPro" id="IPR009022">
    <property type="entry name" value="EFG_III"/>
</dbReference>
<dbReference type="InterPro" id="IPR027417">
    <property type="entry name" value="P-loop_NTPase"/>
</dbReference>
<dbReference type="InterPro" id="IPR014721">
    <property type="entry name" value="Ribsml_uS5_D2-typ_fold_subgr"/>
</dbReference>
<reference evidence="10 12" key="2">
    <citation type="submission" date="2018-03" db="EMBL/GenBank/DDBJ databases">
        <authorList>
            <person name="Fogelqvist J."/>
        </authorList>
    </citation>
    <scope>NUCLEOTIDE SEQUENCE [LARGE SCALE GENOMIC DNA]</scope>
</reference>
<keyword evidence="4 6" id="KW-0648">Protein biosynthesis</keyword>
<dbReference type="InterPro" id="IPR041095">
    <property type="entry name" value="EFG_II"/>
</dbReference>
<dbReference type="FunFam" id="3.30.70.240:FF:000001">
    <property type="entry name" value="Elongation factor G"/>
    <property type="match status" value="1"/>
</dbReference>
<dbReference type="Pfam" id="PF03144">
    <property type="entry name" value="GTP_EFTU_D2"/>
    <property type="match status" value="1"/>
</dbReference>
<accession>A0A0G4ITD4</accession>
<dbReference type="FunFam" id="3.40.50.300:FF:000029">
    <property type="entry name" value="Elongation factor G"/>
    <property type="match status" value="1"/>
</dbReference>
<dbReference type="InterPro" id="IPR005517">
    <property type="entry name" value="Transl_elong_EFG/EF2_IV"/>
</dbReference>
<dbReference type="HAMAP" id="MF_00054_B">
    <property type="entry name" value="EF_G_EF_2_B"/>
    <property type="match status" value="1"/>
</dbReference>
<evidence type="ECO:0000256" key="2">
    <source>
        <dbReference type="ARBA" id="ARBA00022741"/>
    </source>
</evidence>
<keyword evidence="2 6" id="KW-0547">Nucleotide-binding</keyword>
<dbReference type="Pfam" id="PF03764">
    <property type="entry name" value="EFG_IV"/>
    <property type="match status" value="1"/>
</dbReference>
<proteinExistence type="inferred from homology"/>
<dbReference type="PANTHER" id="PTHR43636">
    <property type="entry name" value="ELONGATION FACTOR G, MITOCHONDRIAL"/>
    <property type="match status" value="1"/>
</dbReference>
<evidence type="ECO:0000256" key="5">
    <source>
        <dbReference type="ARBA" id="ARBA00023134"/>
    </source>
</evidence>
<dbReference type="EMBL" id="CDSF01000084">
    <property type="protein sequence ID" value="CEO98361.1"/>
    <property type="molecule type" value="Genomic_DNA"/>
</dbReference>
<feature type="binding site" evidence="6">
    <location>
        <begin position="39"/>
        <end position="46"/>
    </location>
    <ligand>
        <name>GTP</name>
        <dbReference type="ChEBI" id="CHEBI:37565"/>
    </ligand>
</feature>
<dbReference type="SMART" id="SM00838">
    <property type="entry name" value="EFG_C"/>
    <property type="match status" value="1"/>
</dbReference>
<dbReference type="PANTHER" id="PTHR43636:SF2">
    <property type="entry name" value="ELONGATION FACTOR G, MITOCHONDRIAL"/>
    <property type="match status" value="1"/>
</dbReference>
<dbReference type="CDD" id="cd04091">
    <property type="entry name" value="mtEFG1_II_like"/>
    <property type="match status" value="1"/>
</dbReference>
<dbReference type="GO" id="GO:0070125">
    <property type="term" value="P:mitochondrial translational elongation"/>
    <property type="evidence" value="ECO:0007669"/>
    <property type="project" value="UniProtKB-UniRule"/>
</dbReference>
<dbReference type="InterPro" id="IPR047872">
    <property type="entry name" value="EFG_IV"/>
</dbReference>
<dbReference type="STRING" id="37360.A0A0G4ITD4"/>
<keyword evidence="6 10" id="KW-0496">Mitochondrion</keyword>
<dbReference type="SUPFAM" id="SSF52540">
    <property type="entry name" value="P-loop containing nucleoside triphosphate hydrolases"/>
    <property type="match status" value="1"/>
</dbReference>
<dbReference type="SMART" id="SM00889">
    <property type="entry name" value="EFG_IV"/>
    <property type="match status" value="1"/>
</dbReference>
<dbReference type="AlphaFoldDB" id="A0A0G4ITD4"/>
<dbReference type="Gene3D" id="3.30.70.870">
    <property type="entry name" value="Elongation Factor G (Translational Gtpase), domain 3"/>
    <property type="match status" value="1"/>
</dbReference>
<keyword evidence="3 6" id="KW-0251">Elongation factor</keyword>
<reference evidence="9 11" key="1">
    <citation type="submission" date="2015-02" db="EMBL/GenBank/DDBJ databases">
        <authorList>
            <person name="Chooi Y.-H."/>
        </authorList>
    </citation>
    <scope>NUCLEOTIDE SEQUENCE [LARGE SCALE GENOMIC DNA]</scope>
    <source>
        <strain evidence="9">E3</strain>
    </source>
</reference>
<dbReference type="SUPFAM" id="SSF50447">
    <property type="entry name" value="Translation proteins"/>
    <property type="match status" value="1"/>
</dbReference>
<dbReference type="Proteomes" id="UP000039324">
    <property type="component" value="Unassembled WGS sequence"/>
</dbReference>
<dbReference type="InterPro" id="IPR000795">
    <property type="entry name" value="T_Tr_GTP-bd_dom"/>
</dbReference>
<keyword evidence="11" id="KW-1185">Reference proteome</keyword>
<dbReference type="PROSITE" id="PS51722">
    <property type="entry name" value="G_TR_2"/>
    <property type="match status" value="1"/>
</dbReference>
<dbReference type="GO" id="GO:0003924">
    <property type="term" value="F:GTPase activity"/>
    <property type="evidence" value="ECO:0007669"/>
    <property type="project" value="UniProtKB-UniRule"/>
</dbReference>
<evidence type="ECO:0000313" key="10">
    <source>
        <dbReference type="EMBL" id="SPQ94446.1"/>
    </source>
</evidence>